<gene>
    <name evidence="1" type="ORF">CLO192961_LOCUS252214</name>
</gene>
<dbReference type="InterPro" id="IPR036047">
    <property type="entry name" value="F-box-like_dom_sf"/>
</dbReference>
<evidence type="ECO:0008006" key="3">
    <source>
        <dbReference type="Google" id="ProtNLM"/>
    </source>
</evidence>
<evidence type="ECO:0000313" key="2">
    <source>
        <dbReference type="Proteomes" id="UP000766486"/>
    </source>
</evidence>
<organism evidence="1 2">
    <name type="scientific">Bionectria ochroleuca</name>
    <name type="common">Gliocladium roseum</name>
    <dbReference type="NCBI Taxonomy" id="29856"/>
    <lineage>
        <taxon>Eukaryota</taxon>
        <taxon>Fungi</taxon>
        <taxon>Dikarya</taxon>
        <taxon>Ascomycota</taxon>
        <taxon>Pezizomycotina</taxon>
        <taxon>Sordariomycetes</taxon>
        <taxon>Hypocreomycetidae</taxon>
        <taxon>Hypocreales</taxon>
        <taxon>Bionectriaceae</taxon>
        <taxon>Clonostachys</taxon>
    </lineage>
</organism>
<evidence type="ECO:0000313" key="1">
    <source>
        <dbReference type="EMBL" id="VUC29161.1"/>
    </source>
</evidence>
<dbReference type="Proteomes" id="UP000766486">
    <property type="component" value="Unassembled WGS sequence"/>
</dbReference>
<reference evidence="1 2" key="1">
    <citation type="submission" date="2019-06" db="EMBL/GenBank/DDBJ databases">
        <authorList>
            <person name="Broberg M."/>
        </authorList>
    </citation>
    <scope>NUCLEOTIDE SEQUENCE [LARGE SCALE GENOMIC DNA]</scope>
</reference>
<dbReference type="EMBL" id="CABFNS010000798">
    <property type="protein sequence ID" value="VUC29161.1"/>
    <property type="molecule type" value="Genomic_DNA"/>
</dbReference>
<comment type="caution">
    <text evidence="1">The sequence shown here is derived from an EMBL/GenBank/DDBJ whole genome shotgun (WGS) entry which is preliminary data.</text>
</comment>
<proteinExistence type="predicted"/>
<keyword evidence="2" id="KW-1185">Reference proteome</keyword>
<protein>
    <recommendedName>
        <fullName evidence="3">F-box domain-containing protein</fullName>
    </recommendedName>
</protein>
<name>A0ABY6UGL9_BIOOC</name>
<dbReference type="SUPFAM" id="SSF81383">
    <property type="entry name" value="F-box domain"/>
    <property type="match status" value="1"/>
</dbReference>
<sequence length="414" mass="46922">MIEYECYCCLCCGPIVRTQVGSSSPYVLRKRRERVEMRRLAQMTGDPYNSVLNLYEDEYDEVIDISEELTTYDPDLATGERTHWIKSLQVLGFNPEAIGPSKCEYKRGRGMIEVPNGSDPNQPSVDADTYYNCYKSENGNDVVFPFHCKCMAVLKKVYEWSLSHTSYKRVKSLDSAEIDMDSLYFAFAALSEGFNTFLDLDYGNFFGADEFWISIPGEEWTATDPLSSAVETIELPLVSTASRSLYSRVRSSSDAFGAIPNEILHIICDYLSVEDLSSFLIASFVVHCATLEPAFWKSLGSSRLPWAWDLWERTTRHESQSELPIDYKKLYFLVEARTSHPYGMTISLGDWMSLANRRRIWTACLDLLPHYFDSVEEGETEETIPSDSADAAIEGEPLSTALLFDAVYPGSDED</sequence>
<accession>A0ABY6UGL9</accession>